<dbReference type="PANTHER" id="PTHR46612:SF1">
    <property type="entry name" value="XYLOSIDE XYLOSYLTRANSFERASE 1"/>
    <property type="match status" value="1"/>
</dbReference>
<dbReference type="AlphaFoldDB" id="A0AAV6U4Y3"/>
<dbReference type="Pfam" id="PF01501">
    <property type="entry name" value="Glyco_transf_8"/>
    <property type="match status" value="1"/>
</dbReference>
<dbReference type="GO" id="GO:0140560">
    <property type="term" value="F:xylosyl alpha-1,3-xylosyltransferase activity"/>
    <property type="evidence" value="ECO:0007669"/>
    <property type="project" value="TreeGrafter"/>
</dbReference>
<dbReference type="SUPFAM" id="SSF53448">
    <property type="entry name" value="Nucleotide-diphospho-sugar transferases"/>
    <property type="match status" value="1"/>
</dbReference>
<keyword evidence="1" id="KW-0472">Membrane</keyword>
<keyword evidence="1" id="KW-0812">Transmembrane</keyword>
<proteinExistence type="predicted"/>
<evidence type="ECO:0000313" key="2">
    <source>
        <dbReference type="EMBL" id="KAG8179355.1"/>
    </source>
</evidence>
<dbReference type="InterPro" id="IPR029044">
    <property type="entry name" value="Nucleotide-diphossugar_trans"/>
</dbReference>
<gene>
    <name evidence="2" type="ORF">JTE90_010252</name>
</gene>
<dbReference type="Proteomes" id="UP000827092">
    <property type="component" value="Unassembled WGS sequence"/>
</dbReference>
<evidence type="ECO:0000313" key="3">
    <source>
        <dbReference type="Proteomes" id="UP000827092"/>
    </source>
</evidence>
<organism evidence="2 3">
    <name type="scientific">Oedothorax gibbosus</name>
    <dbReference type="NCBI Taxonomy" id="931172"/>
    <lineage>
        <taxon>Eukaryota</taxon>
        <taxon>Metazoa</taxon>
        <taxon>Ecdysozoa</taxon>
        <taxon>Arthropoda</taxon>
        <taxon>Chelicerata</taxon>
        <taxon>Arachnida</taxon>
        <taxon>Araneae</taxon>
        <taxon>Araneomorphae</taxon>
        <taxon>Entelegynae</taxon>
        <taxon>Araneoidea</taxon>
        <taxon>Linyphiidae</taxon>
        <taxon>Erigoninae</taxon>
        <taxon>Oedothorax</taxon>
    </lineage>
</organism>
<keyword evidence="3" id="KW-1185">Reference proteome</keyword>
<dbReference type="EMBL" id="JAFNEN010000633">
    <property type="protein sequence ID" value="KAG8179355.1"/>
    <property type="molecule type" value="Genomic_DNA"/>
</dbReference>
<reference evidence="2 3" key="1">
    <citation type="journal article" date="2022" name="Nat. Ecol. Evol.">
        <title>A masculinizing supergene underlies an exaggerated male reproductive morph in a spider.</title>
        <authorList>
            <person name="Hendrickx F."/>
            <person name="De Corte Z."/>
            <person name="Sonet G."/>
            <person name="Van Belleghem S.M."/>
            <person name="Kostlbacher S."/>
            <person name="Vangestel C."/>
        </authorList>
    </citation>
    <scope>NUCLEOTIDE SEQUENCE [LARGE SCALE GENOMIC DNA]</scope>
    <source>
        <strain evidence="2">W744_W776</strain>
    </source>
</reference>
<dbReference type="GO" id="GO:0016266">
    <property type="term" value="P:protein O-linked glycosylation via N-acetyl-galactosamine"/>
    <property type="evidence" value="ECO:0007669"/>
    <property type="project" value="TreeGrafter"/>
</dbReference>
<dbReference type="GO" id="GO:0005789">
    <property type="term" value="C:endoplasmic reticulum membrane"/>
    <property type="evidence" value="ECO:0007669"/>
    <property type="project" value="TreeGrafter"/>
</dbReference>
<accession>A0AAV6U4Y3</accession>
<evidence type="ECO:0008006" key="4">
    <source>
        <dbReference type="Google" id="ProtNLM"/>
    </source>
</evidence>
<comment type="caution">
    <text evidence="2">The sequence shown here is derived from an EMBL/GenBank/DDBJ whole genome shotgun (WGS) entry which is preliminary data.</text>
</comment>
<dbReference type="InterPro" id="IPR002495">
    <property type="entry name" value="Glyco_trans_8"/>
</dbReference>
<dbReference type="Gene3D" id="3.90.550.10">
    <property type="entry name" value="Spore Coat Polysaccharide Biosynthesis Protein SpsA, Chain A"/>
    <property type="match status" value="1"/>
</dbReference>
<protein>
    <recommendedName>
        <fullName evidence="4">Xyloside xylosyltransferase 1</fullName>
    </recommendedName>
</protein>
<dbReference type="PANTHER" id="PTHR46612">
    <property type="entry name" value="XYLOSIDE XYLOSYLTRANSFERASE 1"/>
    <property type="match status" value="1"/>
</dbReference>
<evidence type="ECO:0000256" key="1">
    <source>
        <dbReference type="SAM" id="Phobius"/>
    </source>
</evidence>
<keyword evidence="1" id="KW-1133">Transmembrane helix</keyword>
<feature type="transmembrane region" description="Helical" evidence="1">
    <location>
        <begin position="12"/>
        <end position="30"/>
    </location>
</feature>
<name>A0AAV6U4Y3_9ARAC</name>
<dbReference type="InterPro" id="IPR042465">
    <property type="entry name" value="XXLT1"/>
</dbReference>
<sequence length="357" mass="41696">MADKPKFTIRNFLIPCLLISTLMFNLAVFYRNHYVHVESELCNVVACNNVNNATKVAWDDYIHVAFFAKYAYKNMKIIRGMAGMFDSILDNTDSPIQLHVLLDFFSRQRTARTLRQVARSFHRRLNITFYDVKEMAAQNQESISIIKKHFFSKDVGRYNDDIFFLTEVFHDAFPKRIKRLVFLDVDLKFLTDIKFLHDQFDKFQPQNVLAIGPDLQPQYREDFAKFRKLNPGTVVGSSRPGSQGFNTGVVLFDLDRMRNSKLYNSLLNDTLLGNLCKRYEFEGYLGHQDFYTLTGMEYPELYYRLDCSWNRQLDVGWKNVVGGEIFDLYHQCSGKINVLHANGDSMLPKELKNKLLM</sequence>